<dbReference type="InterPro" id="IPR013797">
    <property type="entry name" value="Maltooligo_trehalose_synth_4"/>
</dbReference>
<sequence length="939" mass="105369">MPAEAVAIRATMRLQLHRDFGFADAAAQIDYAARLGISHFYLSPILGARSGSMHGYDVVDPTVINPELGGEDGLRNLVARLRARGMGVIVDIVPNHMAVGRDDNAWWLDVLEWGPDSRYARFFDIDWDVPDLALRGRVDAPFLGKPYGDALADGELRLNLEDDGRLSVRYYEHCFPLAPTSYAALLRSAGDALAAHAQRFTDALATRSRGARWHGFETARRELAEALRTSAPQHDAIKALLGHYNQGDRRLLHALLERQHWRLAWWRTAADEINWRRFFDVIELAGLRAEEPAVFEATHALIFRLYAQGLIDGVRIDHVDGLADPRAYCRKLRTRLLKLASQRPPELPRDPAYLVVEKILAPDETLPRDWRCDGSSGYDFMNDVGAVLHAASGTPALSALWTRLSGHSGDFEREAMAARRRIPQALFTADFEACARTLHRIARADPRQRDWSLAAIRRVLTELLVHFPLYRTYADARGRSAADAAVMQTVCEAARRSVPRGEQALVDQLDRWLGCEAPQSLASGSARALRLRAIARFQQLTSPVAAKSIEDTAFYRYGVLVSRNEVGADPAQFAIDVATFHRQCLHRAQRYPKTMLATATHDHKRGEDVRARLAVLSEMPEQWQQQVLHWRQRNAALKATRDGMTGPDATDEYILYQMLVGAWPPGLRATDRDGLADYCGRLSAWQEKAVREAKRHSAWVEPNLDYETACRRFLEALCADTVFVAELAGFVDRIAGAGAVNGLVQTALRLTTPGVPDTYQGCDFWDFSLVDPDNRRAVDYSARQRALDDPRSDDDLLDDWRDGHIKQRLIARLLGARQQYADCFATGRYRPLMLRGRHAGQLLAFSREWQDTAVLVVVPLHPYTLYAGRSSLRTVASEQRGTRIELPQALRRRWRSVLDGKALDATTGLDLSQALQSWPLLVATTTIDTLPTSRPREAV</sequence>
<gene>
    <name evidence="2" type="primary">treY</name>
    <name evidence="2" type="ORF">G7Y82_14215</name>
</gene>
<accession>A0A969WCA2</accession>
<dbReference type="Gene3D" id="3.20.20.80">
    <property type="entry name" value="Glycosidases"/>
    <property type="match status" value="3"/>
</dbReference>
<dbReference type="Proteomes" id="UP000653472">
    <property type="component" value="Unassembled WGS sequence"/>
</dbReference>
<dbReference type="AlphaFoldDB" id="A0A969WCA2"/>
<reference evidence="2" key="1">
    <citation type="submission" date="2020-03" db="EMBL/GenBank/DDBJ databases">
        <title>Solimonas marina sp. nov., isolated from deep seawater of the Pacific Ocean.</title>
        <authorList>
            <person name="Liu X."/>
            <person name="Lai Q."/>
            <person name="Sun F."/>
            <person name="Gai Y."/>
            <person name="Li G."/>
            <person name="Shao Z."/>
        </authorList>
    </citation>
    <scope>NUCLEOTIDE SEQUENCE</scope>
    <source>
        <strain evidence="2">C16B3</strain>
    </source>
</reference>
<evidence type="ECO:0000259" key="1">
    <source>
        <dbReference type="SMART" id="SM00642"/>
    </source>
</evidence>
<dbReference type="GO" id="GO:0030980">
    <property type="term" value="P:alpha-glucan catabolic process"/>
    <property type="evidence" value="ECO:0007669"/>
    <property type="project" value="TreeGrafter"/>
</dbReference>
<proteinExistence type="predicted"/>
<dbReference type="PANTHER" id="PTHR10357">
    <property type="entry name" value="ALPHA-AMYLASE FAMILY MEMBER"/>
    <property type="match status" value="1"/>
</dbReference>
<organism evidence="2 3">
    <name type="scientific">Solimonas marina</name>
    <dbReference type="NCBI Taxonomy" id="2714601"/>
    <lineage>
        <taxon>Bacteria</taxon>
        <taxon>Pseudomonadati</taxon>
        <taxon>Pseudomonadota</taxon>
        <taxon>Gammaproteobacteria</taxon>
        <taxon>Nevskiales</taxon>
        <taxon>Nevskiaceae</taxon>
        <taxon>Solimonas</taxon>
    </lineage>
</organism>
<evidence type="ECO:0000313" key="3">
    <source>
        <dbReference type="Proteomes" id="UP000653472"/>
    </source>
</evidence>
<keyword evidence="3" id="KW-1185">Reference proteome</keyword>
<dbReference type="SMART" id="SM00642">
    <property type="entry name" value="Aamy"/>
    <property type="match status" value="1"/>
</dbReference>
<dbReference type="PANTHER" id="PTHR10357:SF216">
    <property type="entry name" value="MALTOOLIGOSYL TREHALOSE SYNTHASE-RELATED"/>
    <property type="match status" value="1"/>
</dbReference>
<dbReference type="SUPFAM" id="SSF51445">
    <property type="entry name" value="(Trans)glycosidases"/>
    <property type="match status" value="1"/>
</dbReference>
<name>A0A969WCA2_9GAMM</name>
<dbReference type="CDD" id="cd11336">
    <property type="entry name" value="AmyAc_MTSase"/>
    <property type="match status" value="1"/>
</dbReference>
<dbReference type="Gene3D" id="1.10.10.470">
    <property type="entry name" value="Maltooligosyl trehalose synthase, domain 4"/>
    <property type="match status" value="1"/>
</dbReference>
<feature type="domain" description="Glycosyl hydrolase family 13 catalytic" evidence="1">
    <location>
        <begin position="21"/>
        <end position="530"/>
    </location>
</feature>
<dbReference type="GO" id="GO:0005992">
    <property type="term" value="P:trehalose biosynthetic process"/>
    <property type="evidence" value="ECO:0007669"/>
    <property type="project" value="TreeGrafter"/>
</dbReference>
<dbReference type="RefSeq" id="WP_168148796.1">
    <property type="nucleotide sequence ID" value="NZ_JAAVXB010000008.1"/>
</dbReference>
<dbReference type="InterPro" id="IPR017853">
    <property type="entry name" value="GH"/>
</dbReference>
<dbReference type="GO" id="GO:0047470">
    <property type="term" value="F:(1,4)-alpha-D-glucan 1-alpha-D-glucosylmutase activity"/>
    <property type="evidence" value="ECO:0007669"/>
    <property type="project" value="TreeGrafter"/>
</dbReference>
<protein>
    <submittedName>
        <fullName evidence="2">Malto-oligosyltrehalose synthase</fullName>
    </submittedName>
</protein>
<evidence type="ECO:0000313" key="2">
    <source>
        <dbReference type="EMBL" id="NKF23470.1"/>
    </source>
</evidence>
<comment type="caution">
    <text evidence="2">The sequence shown here is derived from an EMBL/GenBank/DDBJ whole genome shotgun (WGS) entry which is preliminary data.</text>
</comment>
<dbReference type="InterPro" id="IPR006047">
    <property type="entry name" value="GH13_cat_dom"/>
</dbReference>
<dbReference type="EMBL" id="JAAVXB010000008">
    <property type="protein sequence ID" value="NKF23470.1"/>
    <property type="molecule type" value="Genomic_DNA"/>
</dbReference>
<dbReference type="Pfam" id="PF00128">
    <property type="entry name" value="Alpha-amylase"/>
    <property type="match status" value="1"/>
</dbReference>
<dbReference type="NCBIfam" id="TIGR02401">
    <property type="entry name" value="trehalose_TreY"/>
    <property type="match status" value="1"/>
</dbReference>
<dbReference type="InterPro" id="IPR012767">
    <property type="entry name" value="Trehalose_TreY"/>
</dbReference>